<comment type="caution">
    <text evidence="1">The sequence shown here is derived from an EMBL/GenBank/DDBJ whole genome shotgun (WGS) entry which is preliminary data.</text>
</comment>
<protein>
    <submittedName>
        <fullName evidence="1">Uncharacterized protein</fullName>
    </submittedName>
</protein>
<sequence length="139" mass="15148">MSSVFPSRLLAGATVLVLASSCSIFHRKHAEPAPVVETVRTPDSPTPPTAARDLADVMTSVLHLRPDQTTKVRQILSSTVEQANAARQQYPAQSPQLNAALSRINKDSDSQMRQALGPATYKEMQAKGAQIRAQMQQRQ</sequence>
<dbReference type="RefSeq" id="WP_157563567.1">
    <property type="nucleotide sequence ID" value="NZ_WQKZ01000002.1"/>
</dbReference>
<evidence type="ECO:0000313" key="1">
    <source>
        <dbReference type="EMBL" id="MVN76077.1"/>
    </source>
</evidence>
<keyword evidence="2" id="KW-1185">Reference proteome</keyword>
<name>A0A7K1TCD7_9BACT</name>
<dbReference type="Proteomes" id="UP000441336">
    <property type="component" value="Unassembled WGS sequence"/>
</dbReference>
<organism evidence="1 2">
    <name type="scientific">Hymenobacter ginkgonis</name>
    <dbReference type="NCBI Taxonomy" id="2682976"/>
    <lineage>
        <taxon>Bacteria</taxon>
        <taxon>Pseudomonadati</taxon>
        <taxon>Bacteroidota</taxon>
        <taxon>Cytophagia</taxon>
        <taxon>Cytophagales</taxon>
        <taxon>Hymenobacteraceae</taxon>
        <taxon>Hymenobacter</taxon>
    </lineage>
</organism>
<proteinExistence type="predicted"/>
<accession>A0A7K1TCD7</accession>
<evidence type="ECO:0000313" key="2">
    <source>
        <dbReference type="Proteomes" id="UP000441336"/>
    </source>
</evidence>
<gene>
    <name evidence="1" type="ORF">GO988_07050</name>
</gene>
<dbReference type="EMBL" id="WQKZ01000002">
    <property type="protein sequence ID" value="MVN76077.1"/>
    <property type="molecule type" value="Genomic_DNA"/>
</dbReference>
<reference evidence="1 2" key="1">
    <citation type="submission" date="2019-12" db="EMBL/GenBank/DDBJ databases">
        <title>Hymenobacter sp. HMF4947 Genome sequencing and assembly.</title>
        <authorList>
            <person name="Kang H."/>
            <person name="Cha I."/>
            <person name="Kim H."/>
            <person name="Joh K."/>
        </authorList>
    </citation>
    <scope>NUCLEOTIDE SEQUENCE [LARGE SCALE GENOMIC DNA]</scope>
    <source>
        <strain evidence="1 2">HMF4947</strain>
    </source>
</reference>
<dbReference type="AlphaFoldDB" id="A0A7K1TCD7"/>